<dbReference type="GO" id="GO:0016887">
    <property type="term" value="F:ATP hydrolysis activity"/>
    <property type="evidence" value="ECO:0007669"/>
    <property type="project" value="InterPro"/>
</dbReference>
<feature type="domain" description="AAA+ ATPase" evidence="9">
    <location>
        <begin position="123"/>
        <end position="257"/>
    </location>
</feature>
<evidence type="ECO:0000256" key="3">
    <source>
        <dbReference type="ARBA" id="ARBA00022787"/>
    </source>
</evidence>
<evidence type="ECO:0000256" key="2">
    <source>
        <dbReference type="ARBA" id="ARBA00022741"/>
    </source>
</evidence>
<dbReference type="Gene3D" id="1.10.8.60">
    <property type="match status" value="1"/>
</dbReference>
<accession>A0A1E4STN0</accession>
<dbReference type="OrthoDB" id="10254455at2759"/>
<dbReference type="GO" id="GO:0140567">
    <property type="term" value="F:membrane protein dislocase activity"/>
    <property type="evidence" value="ECO:0007669"/>
    <property type="project" value="UniProtKB-ARBA"/>
</dbReference>
<dbReference type="InterPro" id="IPR041569">
    <property type="entry name" value="AAA_lid_3"/>
</dbReference>
<dbReference type="InterPro" id="IPR051701">
    <property type="entry name" value="Mito_OM_Translocase_MSP1"/>
</dbReference>
<evidence type="ECO:0000313" key="11">
    <source>
        <dbReference type="Proteomes" id="UP000094801"/>
    </source>
</evidence>
<name>A0A1E4STN0_9ASCO</name>
<dbReference type="STRING" id="983967.A0A1E4STN0"/>
<keyword evidence="8" id="KW-1133">Transmembrane helix</keyword>
<dbReference type="InterPro" id="IPR003593">
    <property type="entry name" value="AAA+_ATPase"/>
</dbReference>
<keyword evidence="8" id="KW-0472">Membrane</keyword>
<proteinExistence type="inferred from homology"/>
<feature type="transmembrane region" description="Helical" evidence="8">
    <location>
        <begin position="7"/>
        <end position="27"/>
    </location>
</feature>
<reference evidence="11" key="1">
    <citation type="submission" date="2016-04" db="EMBL/GenBank/DDBJ databases">
        <title>Comparative genomics of biotechnologically important yeasts.</title>
        <authorList>
            <consortium name="DOE Joint Genome Institute"/>
            <person name="Riley R."/>
            <person name="Haridas S."/>
            <person name="Wolfe K.H."/>
            <person name="Lopes M.R."/>
            <person name="Hittinger C.T."/>
            <person name="Goker M."/>
            <person name="Salamov A."/>
            <person name="Wisecaver J."/>
            <person name="Long T.M."/>
            <person name="Aerts A.L."/>
            <person name="Barry K."/>
            <person name="Choi C."/>
            <person name="Clum A."/>
            <person name="Coughlan A.Y."/>
            <person name="Deshpande S."/>
            <person name="Douglass A.P."/>
            <person name="Hanson S.J."/>
            <person name="Klenk H.-P."/>
            <person name="Labutti K."/>
            <person name="Lapidus A."/>
            <person name="Lindquist E."/>
            <person name="Lipzen A."/>
            <person name="Meier-Kolthoff J.P."/>
            <person name="Ohm R.A."/>
            <person name="Otillar R.P."/>
            <person name="Pangilinan J."/>
            <person name="Peng Y."/>
            <person name="Rokas A."/>
            <person name="Rosa C.A."/>
            <person name="Scheuner C."/>
            <person name="Sibirny A.A."/>
            <person name="Slot J.C."/>
            <person name="Stielow J.B."/>
            <person name="Sun H."/>
            <person name="Kurtzman C.P."/>
            <person name="Blackwell M."/>
            <person name="Grigoriev I.V."/>
            <person name="Jeffries T.W."/>
        </authorList>
    </citation>
    <scope>NUCLEOTIDE SEQUENCE [LARGE SCALE GENOMIC DNA]</scope>
    <source>
        <strain evidence="11">NRRL YB-2248</strain>
    </source>
</reference>
<dbReference type="PANTHER" id="PTHR45644">
    <property type="entry name" value="AAA ATPASE, PUTATIVE (AFU_ORTHOLOGUE AFUA_2G12920)-RELATED-RELATED"/>
    <property type="match status" value="1"/>
</dbReference>
<evidence type="ECO:0000256" key="6">
    <source>
        <dbReference type="RuleBase" id="RU003651"/>
    </source>
</evidence>
<evidence type="ECO:0000256" key="7">
    <source>
        <dbReference type="SAM" id="Coils"/>
    </source>
</evidence>
<evidence type="ECO:0000259" key="9">
    <source>
        <dbReference type="SMART" id="SM00382"/>
    </source>
</evidence>
<sequence length="351" mass="39225">MAKSIDIASITNVAMLIGASISVIYMLSSLVNEDRPASQTKESKKKAKISLQKLKKNIPELNNLELNPYEEMILSSVIPPDEIKVSFNDIGGLDDIADELQESVILPLTSPQLFEQYSDLLQAPKGVLLYGPPGCGKTMLAKALANGSKANFISIRMSTIMNMWYGESIKLTAALFSLAEKLEPSIIFIDEIDSIFKKREWSDHESTAMLKAEFLTLWDGLTSSERVLVLGATNRPSDIDPAFMRRMPKQFAIKLPNSEQRLMILDKLLQGVQYDFILQDLVDETEGYSGSDLKEMSRNAAINSTREYIKKNTKDGKFINSKDSISLRPLHLEDFLNNSPKNGFVDGENFN</sequence>
<dbReference type="PROSITE" id="PS00674">
    <property type="entry name" value="AAA"/>
    <property type="match status" value="1"/>
</dbReference>
<dbReference type="Pfam" id="PF17862">
    <property type="entry name" value="AAA_lid_3"/>
    <property type="match status" value="1"/>
</dbReference>
<keyword evidence="4 6" id="KW-0067">ATP-binding</keyword>
<protein>
    <recommendedName>
        <fullName evidence="9">AAA+ ATPase domain-containing protein</fullName>
    </recommendedName>
</protein>
<evidence type="ECO:0000256" key="4">
    <source>
        <dbReference type="ARBA" id="ARBA00022840"/>
    </source>
</evidence>
<feature type="coiled-coil region" evidence="7">
    <location>
        <begin position="37"/>
        <end position="64"/>
    </location>
</feature>
<dbReference type="GO" id="GO:0005524">
    <property type="term" value="F:ATP binding"/>
    <property type="evidence" value="ECO:0007669"/>
    <property type="project" value="UniProtKB-KW"/>
</dbReference>
<evidence type="ECO:0000256" key="1">
    <source>
        <dbReference type="ARBA" id="ARBA00004572"/>
    </source>
</evidence>
<dbReference type="FunFam" id="3.40.50.300:FF:000538">
    <property type="entry name" value="ATPase family AAA domain-containing protein 1"/>
    <property type="match status" value="1"/>
</dbReference>
<keyword evidence="11" id="KW-1185">Reference proteome</keyword>
<keyword evidence="3" id="KW-1000">Mitochondrion outer membrane</keyword>
<gene>
    <name evidence="10" type="ORF">CANARDRAFT_10154</name>
</gene>
<evidence type="ECO:0000256" key="5">
    <source>
        <dbReference type="ARBA" id="ARBA00023128"/>
    </source>
</evidence>
<dbReference type="InterPro" id="IPR027417">
    <property type="entry name" value="P-loop_NTPase"/>
</dbReference>
<dbReference type="SUPFAM" id="SSF52540">
    <property type="entry name" value="P-loop containing nucleoside triphosphate hydrolases"/>
    <property type="match status" value="1"/>
</dbReference>
<evidence type="ECO:0000256" key="8">
    <source>
        <dbReference type="SAM" id="Phobius"/>
    </source>
</evidence>
<evidence type="ECO:0000313" key="10">
    <source>
        <dbReference type="EMBL" id="ODV82864.1"/>
    </source>
</evidence>
<keyword evidence="2 6" id="KW-0547">Nucleotide-binding</keyword>
<dbReference type="AlphaFoldDB" id="A0A1E4STN0"/>
<dbReference type="GO" id="GO:0140570">
    <property type="term" value="P:extraction of mislocalized protein from mitochondrial outer membrane"/>
    <property type="evidence" value="ECO:0007669"/>
    <property type="project" value="TreeGrafter"/>
</dbReference>
<dbReference type="PANTHER" id="PTHR45644:SF3">
    <property type="entry name" value="FI08533P-RELATED"/>
    <property type="match status" value="1"/>
</dbReference>
<dbReference type="InterPro" id="IPR003959">
    <property type="entry name" value="ATPase_AAA_core"/>
</dbReference>
<keyword evidence="8" id="KW-0812">Transmembrane</keyword>
<comment type="subcellular location">
    <subcellularLocation>
        <location evidence="1">Mitochondrion outer membrane</location>
        <topology evidence="1">Single-pass membrane protein</topology>
    </subcellularLocation>
</comment>
<dbReference type="Pfam" id="PF00004">
    <property type="entry name" value="AAA"/>
    <property type="match status" value="1"/>
</dbReference>
<dbReference type="Gene3D" id="3.40.50.300">
    <property type="entry name" value="P-loop containing nucleotide triphosphate hydrolases"/>
    <property type="match status" value="1"/>
</dbReference>
<dbReference type="GO" id="GO:0005741">
    <property type="term" value="C:mitochondrial outer membrane"/>
    <property type="evidence" value="ECO:0007669"/>
    <property type="project" value="UniProtKB-SubCell"/>
</dbReference>
<dbReference type="Proteomes" id="UP000094801">
    <property type="component" value="Unassembled WGS sequence"/>
</dbReference>
<organism evidence="10 11">
    <name type="scientific">[Candida] arabinofermentans NRRL YB-2248</name>
    <dbReference type="NCBI Taxonomy" id="983967"/>
    <lineage>
        <taxon>Eukaryota</taxon>
        <taxon>Fungi</taxon>
        <taxon>Dikarya</taxon>
        <taxon>Ascomycota</taxon>
        <taxon>Saccharomycotina</taxon>
        <taxon>Pichiomycetes</taxon>
        <taxon>Pichiales</taxon>
        <taxon>Pichiaceae</taxon>
        <taxon>Ogataea</taxon>
        <taxon>Ogataea/Candida clade</taxon>
    </lineage>
</organism>
<keyword evidence="7" id="KW-0175">Coiled coil</keyword>
<comment type="similarity">
    <text evidence="6">Belongs to the AAA ATPase family.</text>
</comment>
<dbReference type="SMART" id="SM00382">
    <property type="entry name" value="AAA"/>
    <property type="match status" value="1"/>
</dbReference>
<dbReference type="InterPro" id="IPR003960">
    <property type="entry name" value="ATPase_AAA_CS"/>
</dbReference>
<dbReference type="EMBL" id="KV453872">
    <property type="protein sequence ID" value="ODV82864.1"/>
    <property type="molecule type" value="Genomic_DNA"/>
</dbReference>
<keyword evidence="5" id="KW-0496">Mitochondrion</keyword>